<protein>
    <submittedName>
        <fullName evidence="1">Uncharacterized protein</fullName>
    </submittedName>
</protein>
<reference evidence="1 2" key="1">
    <citation type="journal article" date="2015" name="Genome Announc.">
        <title>Draft Genome Sequence of Brevibacillus brevis DZQ7, a Plant Growth-Promoting Rhizobacterium with Broad-Spectrum Antimicrobial Activity.</title>
        <authorList>
            <person name="Hou Q."/>
            <person name="Wang C."/>
            <person name="Hou X."/>
            <person name="Xia Z."/>
            <person name="Ye J."/>
            <person name="Liu K."/>
            <person name="Liu H."/>
            <person name="Wang J."/>
            <person name="Guo H."/>
            <person name="Yu X."/>
            <person name="Yang Y."/>
            <person name="Du B."/>
            <person name="Ding Y."/>
        </authorList>
    </citation>
    <scope>NUCLEOTIDE SEQUENCE [LARGE SCALE GENOMIC DNA]</scope>
    <source>
        <strain evidence="1 2">DZQ7</strain>
    </source>
</reference>
<dbReference type="RefSeq" id="WP_048034122.1">
    <property type="nucleotide sequence ID" value="NZ_CP030117.1"/>
</dbReference>
<gene>
    <name evidence="1" type="ORF">AB432_022175</name>
</gene>
<evidence type="ECO:0000313" key="1">
    <source>
        <dbReference type="EMBL" id="AWX57577.1"/>
    </source>
</evidence>
<dbReference type="AlphaFoldDB" id="A0A2Z4MM26"/>
<evidence type="ECO:0000313" key="2">
    <source>
        <dbReference type="Proteomes" id="UP000036061"/>
    </source>
</evidence>
<accession>A0A2Z4MM26</accession>
<proteinExistence type="predicted"/>
<name>A0A2Z4MM26_BREBE</name>
<organism evidence="1 2">
    <name type="scientific">Brevibacillus brevis</name>
    <name type="common">Bacillus brevis</name>
    <dbReference type="NCBI Taxonomy" id="1393"/>
    <lineage>
        <taxon>Bacteria</taxon>
        <taxon>Bacillati</taxon>
        <taxon>Bacillota</taxon>
        <taxon>Bacilli</taxon>
        <taxon>Bacillales</taxon>
        <taxon>Paenibacillaceae</taxon>
        <taxon>Brevibacillus</taxon>
    </lineage>
</organism>
<sequence length="243" mass="28174">MSTLDFSRMNLKDMISCSENEQIICIDEKNLNSSRNLKQLKFIANTNGLSIKIMLNIEQYTEGIYISPVFENMCKGMNIDYIVMDSIILKLSQITHIIKENLEADPEAQKQILSRGQKISLDSMIINDFELYSKMKDKQNVNDLKDTIIKIYSQSIPTNIEFINYKEELFLFGVSGFHLAELLKELKIADYEYDRSGFYIKFKEESMKRSNEATSFLAHKLAEEGFITSSLTLELMDYIWNEG</sequence>
<dbReference type="Proteomes" id="UP000036061">
    <property type="component" value="Chromosome"/>
</dbReference>
<dbReference type="EMBL" id="CP030117">
    <property type="protein sequence ID" value="AWX57577.1"/>
    <property type="molecule type" value="Genomic_DNA"/>
</dbReference>